<dbReference type="RefSeq" id="WP_108735502.1">
    <property type="nucleotide sequence ID" value="NZ_CP020919.1"/>
</dbReference>
<gene>
    <name evidence="6" type="ORF">FK004_00620</name>
</gene>
<keyword evidence="1" id="KW-0547">Nucleotide-binding</keyword>
<evidence type="ECO:0000256" key="2">
    <source>
        <dbReference type="ARBA" id="ARBA00022840"/>
    </source>
</evidence>
<dbReference type="Pfam" id="PF00158">
    <property type="entry name" value="Sigma54_activat"/>
    <property type="match status" value="1"/>
</dbReference>
<evidence type="ECO:0000313" key="6">
    <source>
        <dbReference type="EMBL" id="AWG23830.1"/>
    </source>
</evidence>
<dbReference type="Gene3D" id="1.10.8.60">
    <property type="match status" value="1"/>
</dbReference>
<dbReference type="InterPro" id="IPR025662">
    <property type="entry name" value="Sigma_54_int_dom_ATP-bd_1"/>
</dbReference>
<dbReference type="InterPro" id="IPR002078">
    <property type="entry name" value="Sigma_54_int"/>
</dbReference>
<dbReference type="InterPro" id="IPR009057">
    <property type="entry name" value="Homeodomain-like_sf"/>
</dbReference>
<reference evidence="6 7" key="1">
    <citation type="submission" date="2017-04" db="EMBL/GenBank/DDBJ databases">
        <title>Complete genome sequence of Flavobacterium kingsejong AJ004.</title>
        <authorList>
            <person name="Lee P.C."/>
        </authorList>
    </citation>
    <scope>NUCLEOTIDE SEQUENCE [LARGE SCALE GENOMIC DNA]</scope>
    <source>
        <strain evidence="6 7">AJ004</strain>
    </source>
</reference>
<dbReference type="InterPro" id="IPR058031">
    <property type="entry name" value="AAA_lid_NorR"/>
</dbReference>
<dbReference type="Gene3D" id="3.40.50.300">
    <property type="entry name" value="P-loop containing nucleotide triphosphate hydrolases"/>
    <property type="match status" value="1"/>
</dbReference>
<accession>A0A2S1LJ65</accession>
<evidence type="ECO:0000256" key="4">
    <source>
        <dbReference type="ARBA" id="ARBA00023163"/>
    </source>
</evidence>
<name>A0A2S1LJ65_9FLAO</name>
<dbReference type="PROSITE" id="PS00676">
    <property type="entry name" value="SIGMA54_INTERACT_2"/>
    <property type="match status" value="1"/>
</dbReference>
<dbReference type="SUPFAM" id="SSF52540">
    <property type="entry name" value="P-loop containing nucleoside triphosphate hydrolases"/>
    <property type="match status" value="1"/>
</dbReference>
<keyword evidence="3" id="KW-0805">Transcription regulation</keyword>
<proteinExistence type="predicted"/>
<dbReference type="Pfam" id="PF25601">
    <property type="entry name" value="AAA_lid_14"/>
    <property type="match status" value="1"/>
</dbReference>
<organism evidence="6 7">
    <name type="scientific">Flavobacterium kingsejongi</name>
    <dbReference type="NCBI Taxonomy" id="1678728"/>
    <lineage>
        <taxon>Bacteria</taxon>
        <taxon>Pseudomonadati</taxon>
        <taxon>Bacteroidota</taxon>
        <taxon>Flavobacteriia</taxon>
        <taxon>Flavobacteriales</taxon>
        <taxon>Flavobacteriaceae</taxon>
        <taxon>Flavobacterium</taxon>
    </lineage>
</organism>
<sequence>MESIQATKQRFEIIGNDPKLNRAVEKAIQVAPTDISVLVTGESGVGKESIPKIVHSLSHRKHGKYIAVNCGAIPEGTIDSELFGHEKGAFTGATNTREGYFEVADGGTIFLDEVGELPLTTQVRLLRVLENGEFIKVGSSQVQKTNVRIVAATNVNMFDAIEKGKFREDLYYRLSTVEISLPPLRERKDDIHLLFRKFASDFAHKYKMPVIRLEDNAVDYLTKYRWSGNIRQLRNAAEQISVLETNRVITLAVLQSYLPSEGTNLPAVVKTKKSENDFSNEREILYKVLFDMKNDLNDLKKLTLELMQNGNNNKVQETNKNLINKIYGSNSGNDNQIDFEDSPRMAVIQNQNQHPSHPENYNETDDEYLFAETVEEEETLRLEEKEIELIKKALERNKGKRKAAADELGISERTLYRKIKQFDL</sequence>
<dbReference type="Proteomes" id="UP000244677">
    <property type="component" value="Chromosome"/>
</dbReference>
<keyword evidence="7" id="KW-1185">Reference proteome</keyword>
<dbReference type="EMBL" id="CP020919">
    <property type="protein sequence ID" value="AWG23830.1"/>
    <property type="molecule type" value="Genomic_DNA"/>
</dbReference>
<dbReference type="InterPro" id="IPR027417">
    <property type="entry name" value="P-loop_NTPase"/>
</dbReference>
<dbReference type="InterPro" id="IPR002197">
    <property type="entry name" value="HTH_Fis"/>
</dbReference>
<evidence type="ECO:0000259" key="5">
    <source>
        <dbReference type="PROSITE" id="PS50045"/>
    </source>
</evidence>
<dbReference type="FunFam" id="3.40.50.300:FF:000006">
    <property type="entry name" value="DNA-binding transcriptional regulator NtrC"/>
    <property type="match status" value="1"/>
</dbReference>
<evidence type="ECO:0000256" key="3">
    <source>
        <dbReference type="ARBA" id="ARBA00023015"/>
    </source>
</evidence>
<dbReference type="PROSITE" id="PS00675">
    <property type="entry name" value="SIGMA54_INTERACT_1"/>
    <property type="match status" value="1"/>
</dbReference>
<dbReference type="KEGG" id="fki:FK004_00620"/>
<protein>
    <submittedName>
        <fullName evidence="6">Sigma-54-dependent Fis family transcriptional regulator</fullName>
    </submittedName>
</protein>
<dbReference type="PANTHER" id="PTHR32071">
    <property type="entry name" value="TRANSCRIPTIONAL REGULATORY PROTEIN"/>
    <property type="match status" value="1"/>
</dbReference>
<dbReference type="GO" id="GO:0006355">
    <property type="term" value="P:regulation of DNA-templated transcription"/>
    <property type="evidence" value="ECO:0007669"/>
    <property type="project" value="InterPro"/>
</dbReference>
<dbReference type="AlphaFoldDB" id="A0A2S1LJ65"/>
<dbReference type="SUPFAM" id="SSF46689">
    <property type="entry name" value="Homeodomain-like"/>
    <property type="match status" value="1"/>
</dbReference>
<keyword evidence="2" id="KW-0067">ATP-binding</keyword>
<dbReference type="Gene3D" id="1.10.10.60">
    <property type="entry name" value="Homeodomain-like"/>
    <property type="match status" value="1"/>
</dbReference>
<dbReference type="PANTHER" id="PTHR32071:SF121">
    <property type="entry name" value="SIGMA L-DEPENDENT TRANSCRIPTIONAL REGULATOR YQIR-RELATED"/>
    <property type="match status" value="1"/>
</dbReference>
<dbReference type="PROSITE" id="PS50045">
    <property type="entry name" value="SIGMA54_INTERACT_4"/>
    <property type="match status" value="1"/>
</dbReference>
<dbReference type="InterPro" id="IPR025943">
    <property type="entry name" value="Sigma_54_int_dom_ATP-bd_2"/>
</dbReference>
<dbReference type="Pfam" id="PF02954">
    <property type="entry name" value="HTH_8"/>
    <property type="match status" value="1"/>
</dbReference>
<dbReference type="OrthoDB" id="5401077at2"/>
<feature type="domain" description="Sigma-54 factor interaction" evidence="5">
    <location>
        <begin position="13"/>
        <end position="242"/>
    </location>
</feature>
<keyword evidence="4" id="KW-0804">Transcription</keyword>
<evidence type="ECO:0000313" key="7">
    <source>
        <dbReference type="Proteomes" id="UP000244677"/>
    </source>
</evidence>
<evidence type="ECO:0000256" key="1">
    <source>
        <dbReference type="ARBA" id="ARBA00022741"/>
    </source>
</evidence>
<dbReference type="CDD" id="cd00009">
    <property type="entry name" value="AAA"/>
    <property type="match status" value="1"/>
</dbReference>
<dbReference type="PRINTS" id="PR01590">
    <property type="entry name" value="HTHFIS"/>
</dbReference>
<dbReference type="SMART" id="SM00382">
    <property type="entry name" value="AAA"/>
    <property type="match status" value="1"/>
</dbReference>
<dbReference type="InterPro" id="IPR003593">
    <property type="entry name" value="AAA+_ATPase"/>
</dbReference>
<dbReference type="GO" id="GO:0005524">
    <property type="term" value="F:ATP binding"/>
    <property type="evidence" value="ECO:0007669"/>
    <property type="project" value="UniProtKB-KW"/>
</dbReference>
<dbReference type="GO" id="GO:0043565">
    <property type="term" value="F:sequence-specific DNA binding"/>
    <property type="evidence" value="ECO:0007669"/>
    <property type="project" value="InterPro"/>
</dbReference>